<dbReference type="Gene3D" id="3.40.630.30">
    <property type="match status" value="1"/>
</dbReference>
<dbReference type="PANTHER" id="PTHR10545">
    <property type="entry name" value="DIAMINE N-ACETYLTRANSFERASE"/>
    <property type="match status" value="1"/>
</dbReference>
<proteinExistence type="predicted"/>
<feature type="domain" description="N-acetyltransferase" evidence="3">
    <location>
        <begin position="4"/>
        <end position="188"/>
    </location>
</feature>
<keyword evidence="2" id="KW-0012">Acyltransferase</keyword>
<evidence type="ECO:0000259" key="3">
    <source>
        <dbReference type="PROSITE" id="PS51186"/>
    </source>
</evidence>
<dbReference type="Proteomes" id="UP001209803">
    <property type="component" value="Chromosome"/>
</dbReference>
<keyword evidence="5" id="KW-1185">Reference proteome</keyword>
<dbReference type="PANTHER" id="PTHR10545:SF29">
    <property type="entry name" value="GH14572P-RELATED"/>
    <property type="match status" value="1"/>
</dbReference>
<dbReference type="RefSeq" id="WP_265680557.1">
    <property type="nucleotide sequence ID" value="NZ_CP120863.1"/>
</dbReference>
<dbReference type="InterPro" id="IPR000182">
    <property type="entry name" value="GNAT_dom"/>
</dbReference>
<dbReference type="EMBL" id="CP120863">
    <property type="protein sequence ID" value="WFE89212.1"/>
    <property type="molecule type" value="Genomic_DNA"/>
</dbReference>
<evidence type="ECO:0000256" key="2">
    <source>
        <dbReference type="ARBA" id="ARBA00023315"/>
    </source>
</evidence>
<organism evidence="4 5">
    <name type="scientific">Roseibium porphyridii</name>
    <dbReference type="NCBI Taxonomy" id="2866279"/>
    <lineage>
        <taxon>Bacteria</taxon>
        <taxon>Pseudomonadati</taxon>
        <taxon>Pseudomonadota</taxon>
        <taxon>Alphaproteobacteria</taxon>
        <taxon>Hyphomicrobiales</taxon>
        <taxon>Stappiaceae</taxon>
        <taxon>Roseibium</taxon>
    </lineage>
</organism>
<sequence length="196" mass="22470">MRNVNYRQGQEKDCQEIAELSYMASDGAVEYLFRDLVPNMTATEVLSNGLKRDVYPHTFRSTIVAECEDKIIGMAMSYPAEFHRITSELREFLPESRLERFTDFYSSKVEGSYFLDAIGVYPEHRGSGIGKHLLDETKKKAVIEGYNELSLIVFADNQAAIGFYKKNDFHYVESIELMRHELMPHDGGCCLLNCKI</sequence>
<dbReference type="SUPFAM" id="SSF55729">
    <property type="entry name" value="Acyl-CoA N-acyltransferases (Nat)"/>
    <property type="match status" value="1"/>
</dbReference>
<keyword evidence="1" id="KW-0808">Transferase</keyword>
<accession>A0ABY8F165</accession>
<reference evidence="4 5" key="1">
    <citation type="submission" date="2023-03" db="EMBL/GenBank/DDBJ databases">
        <title>Roseibium porphyridii sp. nov. and Roseibium rhodosorbium sp. nov. isolated from marine algae, Porphyridium cruentum and Rhodosorus marinus, respectively.</title>
        <authorList>
            <person name="Lee M.W."/>
            <person name="Choi B.J."/>
            <person name="Lee J.K."/>
            <person name="Choi D.G."/>
            <person name="Baek J.H."/>
            <person name="Bayburt H."/>
            <person name="Kim J.M."/>
            <person name="Han D.M."/>
            <person name="Kim K.H."/>
            <person name="Jeon C.O."/>
        </authorList>
    </citation>
    <scope>NUCLEOTIDE SEQUENCE [LARGE SCALE GENOMIC DNA]</scope>
    <source>
        <strain evidence="4 5">KMA01</strain>
    </source>
</reference>
<gene>
    <name evidence="4" type="ORF">K1718_24145</name>
</gene>
<dbReference type="CDD" id="cd04301">
    <property type="entry name" value="NAT_SF"/>
    <property type="match status" value="1"/>
</dbReference>
<name>A0ABY8F165_9HYPH</name>
<protein>
    <submittedName>
        <fullName evidence="4">GNAT family N-acetyltransferase</fullName>
    </submittedName>
</protein>
<dbReference type="Pfam" id="PF00583">
    <property type="entry name" value="Acetyltransf_1"/>
    <property type="match status" value="1"/>
</dbReference>
<dbReference type="PROSITE" id="PS51186">
    <property type="entry name" value="GNAT"/>
    <property type="match status" value="1"/>
</dbReference>
<evidence type="ECO:0000256" key="1">
    <source>
        <dbReference type="ARBA" id="ARBA00022679"/>
    </source>
</evidence>
<evidence type="ECO:0000313" key="4">
    <source>
        <dbReference type="EMBL" id="WFE89212.1"/>
    </source>
</evidence>
<dbReference type="InterPro" id="IPR051016">
    <property type="entry name" value="Diverse_Substrate_AcTransf"/>
</dbReference>
<evidence type="ECO:0000313" key="5">
    <source>
        <dbReference type="Proteomes" id="UP001209803"/>
    </source>
</evidence>
<dbReference type="InterPro" id="IPR016181">
    <property type="entry name" value="Acyl_CoA_acyltransferase"/>
</dbReference>